<dbReference type="GeneID" id="68357428"/>
<dbReference type="Gene3D" id="3.30.70.100">
    <property type="match status" value="1"/>
</dbReference>
<dbReference type="InterPro" id="IPR009799">
    <property type="entry name" value="EthD_dom"/>
</dbReference>
<reference evidence="3" key="1">
    <citation type="submission" date="2021-09" db="EMBL/GenBank/DDBJ databases">
        <title>A high-quality genome of the endoparasitic fungus Hirsutella rhossiliensis with a comparison of Hirsutella genomes reveals transposable elements contributing to genome size variation.</title>
        <authorList>
            <person name="Lin R."/>
            <person name="Jiao Y."/>
            <person name="Sun X."/>
            <person name="Ling J."/>
            <person name="Xie B."/>
            <person name="Cheng X."/>
        </authorList>
    </citation>
    <scope>NUCLEOTIDE SEQUENCE</scope>
    <source>
        <strain evidence="3">HR02</strain>
    </source>
</reference>
<dbReference type="PANTHER" id="PTHR40260:SF2">
    <property type="entry name" value="BLR8190 PROTEIN"/>
    <property type="match status" value="1"/>
</dbReference>
<evidence type="ECO:0000313" key="4">
    <source>
        <dbReference type="Proteomes" id="UP000824596"/>
    </source>
</evidence>
<sequence>MPAIVMITYARSPDLQFNHSHYYSTHMPLCNQKWAKYGFQSWDVVEMTEDSPYALMCVMRWTSMEAYQKAMQEEGAEIMADIKNFTNVRPVALKGTVKEQWSAGK</sequence>
<dbReference type="EMBL" id="JAIZPD010000032">
    <property type="protein sequence ID" value="KAH0956942.1"/>
    <property type="molecule type" value="Genomic_DNA"/>
</dbReference>
<protein>
    <recommendedName>
        <fullName evidence="5">Ethyl tert-butyl ether degradation EthD</fullName>
    </recommendedName>
</protein>
<dbReference type="SUPFAM" id="SSF54909">
    <property type="entry name" value="Dimeric alpha+beta barrel"/>
    <property type="match status" value="1"/>
</dbReference>
<evidence type="ECO:0000313" key="3">
    <source>
        <dbReference type="EMBL" id="KAH0961146.1"/>
    </source>
</evidence>
<name>A0A9P8SHL3_9HYPO</name>
<dbReference type="InterPro" id="IPR011008">
    <property type="entry name" value="Dimeric_a/b-barrel"/>
</dbReference>
<dbReference type="EMBL" id="JAIZPD010000009">
    <property type="protein sequence ID" value="KAH0961146.1"/>
    <property type="molecule type" value="Genomic_DNA"/>
</dbReference>
<accession>A0A9P8SHL3</accession>
<proteinExistence type="inferred from homology"/>
<dbReference type="OrthoDB" id="4892971at2759"/>
<dbReference type="Proteomes" id="UP000824596">
    <property type="component" value="Unassembled WGS sequence"/>
</dbReference>
<evidence type="ECO:0000313" key="2">
    <source>
        <dbReference type="EMBL" id="KAH0956942.1"/>
    </source>
</evidence>
<keyword evidence="4" id="KW-1185">Reference proteome</keyword>
<dbReference type="PANTHER" id="PTHR40260">
    <property type="entry name" value="BLR8190 PROTEIN"/>
    <property type="match status" value="1"/>
</dbReference>
<dbReference type="AlphaFoldDB" id="A0A9P8SHL3"/>
<gene>
    <name evidence="3" type="ORF">HRG_08299</name>
    <name evidence="2" type="ORF">HRG_11978</name>
</gene>
<organism evidence="3 4">
    <name type="scientific">Hirsutella rhossiliensis</name>
    <dbReference type="NCBI Taxonomy" id="111463"/>
    <lineage>
        <taxon>Eukaryota</taxon>
        <taxon>Fungi</taxon>
        <taxon>Dikarya</taxon>
        <taxon>Ascomycota</taxon>
        <taxon>Pezizomycotina</taxon>
        <taxon>Sordariomycetes</taxon>
        <taxon>Hypocreomycetidae</taxon>
        <taxon>Hypocreales</taxon>
        <taxon>Ophiocordycipitaceae</taxon>
        <taxon>Hirsutella</taxon>
    </lineage>
</organism>
<dbReference type="RefSeq" id="XP_044718659.1">
    <property type="nucleotide sequence ID" value="XM_044866770.1"/>
</dbReference>
<dbReference type="NCBIfam" id="TIGR02118">
    <property type="entry name" value="EthD family reductase"/>
    <property type="match status" value="1"/>
</dbReference>
<evidence type="ECO:0008006" key="5">
    <source>
        <dbReference type="Google" id="ProtNLM"/>
    </source>
</evidence>
<comment type="caution">
    <text evidence="3">The sequence shown here is derived from an EMBL/GenBank/DDBJ whole genome shotgun (WGS) entry which is preliminary data.</text>
</comment>
<comment type="similarity">
    <text evidence="1">Belongs to the tpcK family.</text>
</comment>
<dbReference type="GO" id="GO:0016491">
    <property type="term" value="F:oxidoreductase activity"/>
    <property type="evidence" value="ECO:0007669"/>
    <property type="project" value="InterPro"/>
</dbReference>
<evidence type="ECO:0000256" key="1">
    <source>
        <dbReference type="ARBA" id="ARBA00005986"/>
    </source>
</evidence>